<dbReference type="Proteomes" id="UP000708148">
    <property type="component" value="Unassembled WGS sequence"/>
</dbReference>
<organism evidence="2 3">
    <name type="scientific">Ostreobium quekettii</name>
    <dbReference type="NCBI Taxonomy" id="121088"/>
    <lineage>
        <taxon>Eukaryota</taxon>
        <taxon>Viridiplantae</taxon>
        <taxon>Chlorophyta</taxon>
        <taxon>core chlorophytes</taxon>
        <taxon>Ulvophyceae</taxon>
        <taxon>TCBD clade</taxon>
        <taxon>Bryopsidales</taxon>
        <taxon>Ostreobineae</taxon>
        <taxon>Ostreobiaceae</taxon>
        <taxon>Ostreobium</taxon>
    </lineage>
</organism>
<dbReference type="EMBL" id="CAJHUC010001751">
    <property type="protein sequence ID" value="CAD7702240.1"/>
    <property type="molecule type" value="Genomic_DNA"/>
</dbReference>
<feature type="region of interest" description="Disordered" evidence="1">
    <location>
        <begin position="25"/>
        <end position="79"/>
    </location>
</feature>
<protein>
    <submittedName>
        <fullName evidence="2">Uncharacterized protein</fullName>
    </submittedName>
</protein>
<dbReference type="AlphaFoldDB" id="A0A8S1J556"/>
<evidence type="ECO:0000256" key="1">
    <source>
        <dbReference type="SAM" id="MobiDB-lite"/>
    </source>
</evidence>
<evidence type="ECO:0000313" key="3">
    <source>
        <dbReference type="Proteomes" id="UP000708148"/>
    </source>
</evidence>
<comment type="caution">
    <text evidence="2">The sequence shown here is derived from an EMBL/GenBank/DDBJ whole genome shotgun (WGS) entry which is preliminary data.</text>
</comment>
<sequence length="124" mass="13407">MMGIGRFGDGLSSLRAIGQREQRPLAQAGKLAHGVEAQPISSLRPRSVPVVEERHFGGGYAQSGDRQKGPRQQVPGGPIADLGWHELIVIRDNQKAYPGRLLDCSAATHVWMACPCHQAWMASA</sequence>
<keyword evidence="3" id="KW-1185">Reference proteome</keyword>
<reference evidence="2" key="1">
    <citation type="submission" date="2020-12" db="EMBL/GenBank/DDBJ databases">
        <authorList>
            <person name="Iha C."/>
        </authorList>
    </citation>
    <scope>NUCLEOTIDE SEQUENCE</scope>
</reference>
<name>A0A8S1J556_9CHLO</name>
<evidence type="ECO:0000313" key="2">
    <source>
        <dbReference type="EMBL" id="CAD7702240.1"/>
    </source>
</evidence>
<accession>A0A8S1J556</accession>
<gene>
    <name evidence="2" type="ORF">OSTQU699_LOCUS7597</name>
</gene>
<proteinExistence type="predicted"/>